<proteinExistence type="predicted"/>
<dbReference type="OrthoDB" id="9780507at2"/>
<dbReference type="InterPro" id="IPR036709">
    <property type="entry name" value="Autotransporte_beta_dom_sf"/>
</dbReference>
<evidence type="ECO:0000313" key="4">
    <source>
        <dbReference type="EMBL" id="TCV92482.1"/>
    </source>
</evidence>
<dbReference type="GO" id="GO:0019867">
    <property type="term" value="C:outer membrane"/>
    <property type="evidence" value="ECO:0007669"/>
    <property type="project" value="InterPro"/>
</dbReference>
<dbReference type="InterPro" id="IPR005546">
    <property type="entry name" value="Autotransporte_beta"/>
</dbReference>
<name>A0A4R3YK48_9GAMM</name>
<dbReference type="Pfam" id="PF03797">
    <property type="entry name" value="Autotransporter"/>
    <property type="match status" value="1"/>
</dbReference>
<feature type="chain" id="PRO_5020971634" evidence="2">
    <location>
        <begin position="38"/>
        <end position="1094"/>
    </location>
</feature>
<dbReference type="SUPFAM" id="SSF103515">
    <property type="entry name" value="Autotransporter"/>
    <property type="match status" value="1"/>
</dbReference>
<dbReference type="InterPro" id="IPR011050">
    <property type="entry name" value="Pectin_lyase_fold/virulence"/>
</dbReference>
<dbReference type="NCBIfam" id="TIGR01414">
    <property type="entry name" value="autotrans_barl"/>
    <property type="match status" value="1"/>
</dbReference>
<feature type="signal peptide" evidence="2">
    <location>
        <begin position="1"/>
        <end position="37"/>
    </location>
</feature>
<dbReference type="Proteomes" id="UP000295719">
    <property type="component" value="Unassembled WGS sequence"/>
</dbReference>
<dbReference type="Gene3D" id="2.40.128.130">
    <property type="entry name" value="Autotransporter beta-domain"/>
    <property type="match status" value="1"/>
</dbReference>
<organism evidence="4 5">
    <name type="scientific">Biostraticola tofi</name>
    <dbReference type="NCBI Taxonomy" id="466109"/>
    <lineage>
        <taxon>Bacteria</taxon>
        <taxon>Pseudomonadati</taxon>
        <taxon>Pseudomonadota</taxon>
        <taxon>Gammaproteobacteria</taxon>
        <taxon>Enterobacterales</taxon>
        <taxon>Bruguierivoracaceae</taxon>
        <taxon>Biostraticola</taxon>
    </lineage>
</organism>
<dbReference type="EMBL" id="SMCR01000012">
    <property type="protein sequence ID" value="TCV92482.1"/>
    <property type="molecule type" value="Genomic_DNA"/>
</dbReference>
<dbReference type="Gene3D" id="2.160.20.20">
    <property type="match status" value="1"/>
</dbReference>
<dbReference type="SUPFAM" id="SSF56219">
    <property type="entry name" value="DNase I-like"/>
    <property type="match status" value="1"/>
</dbReference>
<reference evidence="4 5" key="1">
    <citation type="submission" date="2019-03" db="EMBL/GenBank/DDBJ databases">
        <title>Genomic Encyclopedia of Type Strains, Phase IV (KMG-IV): sequencing the most valuable type-strain genomes for metagenomic binning, comparative biology and taxonomic classification.</title>
        <authorList>
            <person name="Goeker M."/>
        </authorList>
    </citation>
    <scope>NUCLEOTIDE SEQUENCE [LARGE SCALE GENOMIC DNA]</scope>
    <source>
        <strain evidence="4 5">DSM 19580</strain>
    </source>
</reference>
<dbReference type="Pfam" id="PF12951">
    <property type="entry name" value="PATR"/>
    <property type="match status" value="1"/>
</dbReference>
<evidence type="ECO:0000313" key="5">
    <source>
        <dbReference type="Proteomes" id="UP000295719"/>
    </source>
</evidence>
<dbReference type="GO" id="GO:0003824">
    <property type="term" value="F:catalytic activity"/>
    <property type="evidence" value="ECO:0007669"/>
    <property type="project" value="InterPro"/>
</dbReference>
<dbReference type="InterPro" id="IPR006315">
    <property type="entry name" value="OM_autotransptr_brl_dom"/>
</dbReference>
<dbReference type="NCBIfam" id="TIGR02601">
    <property type="entry name" value="autotrns_rpt"/>
    <property type="match status" value="1"/>
</dbReference>
<dbReference type="SMART" id="SM00869">
    <property type="entry name" value="Autotransporter"/>
    <property type="match status" value="1"/>
</dbReference>
<keyword evidence="5" id="KW-1185">Reference proteome</keyword>
<protein>
    <submittedName>
        <fullName evidence="4">Outer membrane autotransporter protein</fullName>
    </submittedName>
</protein>
<dbReference type="PROSITE" id="PS51208">
    <property type="entry name" value="AUTOTRANSPORTER"/>
    <property type="match status" value="1"/>
</dbReference>
<keyword evidence="1 2" id="KW-0732">Signal</keyword>
<sequence>MYFNHAVAGKRTTRTSLTSKLCWGAILVLSASSLAQADDSSFRILSLNIWNKFKQTPQATESFMTGGDWDILLFQEANDSRYVSDIPDMLKNAGRGNYSGQLIGDVGLLSRLPGSQHTYTAPGINTQGRYINYQSVNADAGRPAIMVGTVHMDYQDSAAGRIAEAKAINQWTKQQAKPFILAGDLNAGDVSERGLHSKSQQELLLRIYTRSPNDFYYSLLKQYAKDQTALDQFISKWKGQPANDIDAAPIPSDLFADETYPVSGNTPQTMNILKKQFILLQNAGEREGFSPHQLNDGSVTWPSAGEDDTNTWGSWHRVKIDHFLAARPFGKWLVIDDDPNDPNLGVISDVYVNRDDGTRTPLSDHDPVAHQFRWIGPRLETFISSTNGGASTEKSRLVWDNKANTFASGGGEFYLTRNNMRTDVYLGQISDADGVPIFTDLTDSEKKTLLNCKSTDARLRQAIIDYCIDDHSFIGETLIKDKGTVIVDEDAALGSAAATLRLSGGTLRVVGTEMNTLDRRVQLETGGGTLDVADRDNILAVERAISGPGSLTKSGTGTLDLLADNTYTGDTLVRSGRLSVNGSTIHSGNTTVFDGASIGGNGTTGSLTIASGGILAPGNSIGTLRVSGDANLAGGSLYQVEVSADGRSDLLQAAGKITIDGGNVAVLAENTTNLLTQDEVASFNGKRFRILDAAQGISGTFESVVPDYLFLGTGLTYDASGVTLTTGRNSRPFASVAMTANERAVAAAIDSLPDGQPVRESILLSTSPNQARAAFNALTGQVHADVVSALTSESGQIRDTLYDRLYQADGRYNPADIRADTDGTWARMIGNWGRTEAGNGMSGFDDSAYGVLFGSDTEGLYGVRVGLAGGYTHTSLDSNRSGNADADNFHFAGYGSWSAGALALRGGAAINWHHINTNRRIAYNLQQDSATASYNARSAQLFAEAGWTLFNRGLTQLEPYAGLNYTTLTREGFSEKGGLAALNSAQDEMHAVTSETGLRGETGWQLNKQLSVILRVAAGWQHHISPTEREMNLRFNAGNAFTIASPSSARDSAVVKAAIGVQSNEDLLISLNYGGQLSGARQSNSAGAELSWSF</sequence>
<dbReference type="SUPFAM" id="SSF51126">
    <property type="entry name" value="Pectin lyase-like"/>
    <property type="match status" value="1"/>
</dbReference>
<dbReference type="Gene3D" id="3.60.10.10">
    <property type="entry name" value="Endonuclease/exonuclease/phosphatase"/>
    <property type="match status" value="1"/>
</dbReference>
<evidence type="ECO:0000256" key="1">
    <source>
        <dbReference type="ARBA" id="ARBA00022729"/>
    </source>
</evidence>
<feature type="domain" description="Autotransporter" evidence="3">
    <location>
        <begin position="817"/>
        <end position="1094"/>
    </location>
</feature>
<dbReference type="InterPro" id="IPR036691">
    <property type="entry name" value="Endo/exonu/phosph_ase_sf"/>
</dbReference>
<dbReference type="AlphaFoldDB" id="A0A4R3YK48"/>
<dbReference type="InterPro" id="IPR005135">
    <property type="entry name" value="Endo/exonuclease/phosphatase"/>
</dbReference>
<evidence type="ECO:0000256" key="2">
    <source>
        <dbReference type="SAM" id="SignalP"/>
    </source>
</evidence>
<comment type="caution">
    <text evidence="4">The sequence shown here is derived from an EMBL/GenBank/DDBJ whole genome shotgun (WGS) entry which is preliminary data.</text>
</comment>
<dbReference type="InterPro" id="IPR013425">
    <property type="entry name" value="Autotrns_rpt"/>
</dbReference>
<accession>A0A4R3YK48</accession>
<dbReference type="RefSeq" id="WP_131867319.1">
    <property type="nucleotide sequence ID" value="NZ_SMCR01000012.1"/>
</dbReference>
<evidence type="ECO:0000259" key="3">
    <source>
        <dbReference type="PROSITE" id="PS51208"/>
    </source>
</evidence>
<gene>
    <name evidence="4" type="ORF">EDC52_11238</name>
</gene>
<dbReference type="Pfam" id="PF03372">
    <property type="entry name" value="Exo_endo_phos"/>
    <property type="match status" value="1"/>
</dbReference>
<dbReference type="InterPro" id="IPR012332">
    <property type="entry name" value="Autotransporter_pectin_lyase_C"/>
</dbReference>